<proteinExistence type="predicted"/>
<sequence>MIFPLEIWRLIVREACAPFADETIVLSVPQYVEAAAREEAQDDTLRSSTLRTRQALVSTSRATAAEAIPYLFDEIVIRNLRHFHKMIRLLKTSPFILPSSNRHPSTYAAFVKSAIVRCSISDASLREIVQLCPGLRSIQVHDLKLIELSDWREAQRSLENLPGLVSLQLGIYRNLKKQFRSEPAVTLPNIQFFRYAGDSNVISHWSLPGMRHLVSSSSFLGSANTPSILVFLTKVGGQLEGLLVDTVKPAHLTIDVAALCPRLLCFTCAPLEREHFFSSIAPRQHPNLETWILTEVIIDDLVPGGLLDDSSVLLLPFLESITASNFPKLRSIRFPALLGSLHRLEQNHALAGRPLHPAVGSLSARWATDGINVIVPGMSSLHASLPSSRE</sequence>
<dbReference type="AlphaFoldDB" id="A0A164SUX3"/>
<name>A0A164SUX3_9AGAM</name>
<evidence type="ECO:0008006" key="3">
    <source>
        <dbReference type="Google" id="ProtNLM"/>
    </source>
</evidence>
<protein>
    <recommendedName>
        <fullName evidence="3">F-box domain-containing protein</fullName>
    </recommendedName>
</protein>
<reference evidence="1 2" key="1">
    <citation type="journal article" date="2016" name="Mol. Biol. Evol.">
        <title>Comparative Genomics of Early-Diverging Mushroom-Forming Fungi Provides Insights into the Origins of Lignocellulose Decay Capabilities.</title>
        <authorList>
            <person name="Nagy L.G."/>
            <person name="Riley R."/>
            <person name="Tritt A."/>
            <person name="Adam C."/>
            <person name="Daum C."/>
            <person name="Floudas D."/>
            <person name="Sun H."/>
            <person name="Yadav J.S."/>
            <person name="Pangilinan J."/>
            <person name="Larsson K.H."/>
            <person name="Matsuura K."/>
            <person name="Barry K."/>
            <person name="Labutti K."/>
            <person name="Kuo R."/>
            <person name="Ohm R.A."/>
            <person name="Bhattacharya S.S."/>
            <person name="Shirouzu T."/>
            <person name="Yoshinaga Y."/>
            <person name="Martin F.M."/>
            <person name="Grigoriev I.V."/>
            <person name="Hibbett D.S."/>
        </authorList>
    </citation>
    <scope>NUCLEOTIDE SEQUENCE [LARGE SCALE GENOMIC DNA]</scope>
    <source>
        <strain evidence="1 2">HHB9708</strain>
    </source>
</reference>
<evidence type="ECO:0000313" key="2">
    <source>
        <dbReference type="Proteomes" id="UP000076722"/>
    </source>
</evidence>
<dbReference type="Proteomes" id="UP000076722">
    <property type="component" value="Unassembled WGS sequence"/>
</dbReference>
<keyword evidence="2" id="KW-1185">Reference proteome</keyword>
<organism evidence="1 2">
    <name type="scientific">Sistotremastrum niveocremeum HHB9708</name>
    <dbReference type="NCBI Taxonomy" id="1314777"/>
    <lineage>
        <taxon>Eukaryota</taxon>
        <taxon>Fungi</taxon>
        <taxon>Dikarya</taxon>
        <taxon>Basidiomycota</taxon>
        <taxon>Agaricomycotina</taxon>
        <taxon>Agaricomycetes</taxon>
        <taxon>Sistotremastrales</taxon>
        <taxon>Sistotremastraceae</taxon>
        <taxon>Sertulicium</taxon>
        <taxon>Sertulicium niveocremeum</taxon>
    </lineage>
</organism>
<accession>A0A164SUX3</accession>
<evidence type="ECO:0000313" key="1">
    <source>
        <dbReference type="EMBL" id="KZS91832.1"/>
    </source>
</evidence>
<gene>
    <name evidence="1" type="ORF">SISNIDRAFT_456413</name>
</gene>
<dbReference type="EMBL" id="KV419413">
    <property type="protein sequence ID" value="KZS91832.1"/>
    <property type="molecule type" value="Genomic_DNA"/>
</dbReference>